<dbReference type="Pfam" id="PF21530">
    <property type="entry name" value="Pif1_2B_dom"/>
    <property type="match status" value="1"/>
</dbReference>
<dbReference type="InterPro" id="IPR049163">
    <property type="entry name" value="Pif1-like_2B_dom"/>
</dbReference>
<dbReference type="InterPro" id="IPR027417">
    <property type="entry name" value="P-loop_NTPase"/>
</dbReference>
<dbReference type="AlphaFoldDB" id="A0A4Y2TFY5"/>
<dbReference type="SUPFAM" id="SSF52540">
    <property type="entry name" value="P-loop containing nucleoside triphosphate hydrolases"/>
    <property type="match status" value="1"/>
</dbReference>
<dbReference type="EMBL" id="BGPR01027859">
    <property type="protein sequence ID" value="GBN98680.1"/>
    <property type="molecule type" value="Genomic_DNA"/>
</dbReference>
<evidence type="ECO:0000259" key="1">
    <source>
        <dbReference type="Pfam" id="PF21530"/>
    </source>
</evidence>
<reference evidence="3 4" key="1">
    <citation type="journal article" date="2019" name="Sci. Rep.">
        <title>Orb-weaving spider Araneus ventricosus genome elucidates the spidroin gene catalogue.</title>
        <authorList>
            <person name="Kono N."/>
            <person name="Nakamura H."/>
            <person name="Ohtoshi R."/>
            <person name="Moran D.A.P."/>
            <person name="Shinohara A."/>
            <person name="Yoshida Y."/>
            <person name="Fujiwara M."/>
            <person name="Mori M."/>
            <person name="Tomita M."/>
            <person name="Arakawa K."/>
        </authorList>
    </citation>
    <scope>NUCLEOTIDE SEQUENCE [LARGE SCALE GENOMIC DNA]</scope>
</reference>
<dbReference type="Proteomes" id="UP000499080">
    <property type="component" value="Unassembled WGS sequence"/>
</dbReference>
<sequence length="147" mass="16209">MEPSGVPSHILELKIWAPIMLLRNLHPPSLCNETLLCIGKLMPNIIEVTILTGHAAGGNVFIPRIPIISSDFPFQFKRLQFLGRLSATMSINKAQGQSLKVAGLDLFKPCLSHDQLYVGCSRVGKAYNLYILALNVRIANIVYPEAL</sequence>
<evidence type="ECO:0000313" key="4">
    <source>
        <dbReference type="Proteomes" id="UP000499080"/>
    </source>
</evidence>
<feature type="domain" description="DNA helicase Pif1-like 2B" evidence="1">
    <location>
        <begin position="4"/>
        <end position="40"/>
    </location>
</feature>
<keyword evidence="4" id="KW-1185">Reference proteome</keyword>
<name>A0A4Y2TFY5_ARAVE</name>
<evidence type="ECO:0000313" key="3">
    <source>
        <dbReference type="EMBL" id="GBN98683.1"/>
    </source>
</evidence>
<dbReference type="PANTHER" id="PTHR23274:SF48">
    <property type="entry name" value="ATP-DEPENDENT DNA HELICASE"/>
    <property type="match status" value="1"/>
</dbReference>
<dbReference type="PANTHER" id="PTHR23274">
    <property type="entry name" value="DNA HELICASE-RELATED"/>
    <property type="match status" value="1"/>
</dbReference>
<dbReference type="EMBL" id="BGPR01027860">
    <property type="protein sequence ID" value="GBN98683.1"/>
    <property type="molecule type" value="Genomic_DNA"/>
</dbReference>
<gene>
    <name evidence="3" type="ORF">AVEN_205827_1</name>
    <name evidence="2" type="ORF">AVEN_2247_1</name>
</gene>
<proteinExistence type="predicted"/>
<protein>
    <recommendedName>
        <fullName evidence="1">DNA helicase Pif1-like 2B domain-containing protein</fullName>
    </recommendedName>
</protein>
<organism evidence="3 4">
    <name type="scientific">Araneus ventricosus</name>
    <name type="common">Orbweaver spider</name>
    <name type="synonym">Epeira ventricosa</name>
    <dbReference type="NCBI Taxonomy" id="182803"/>
    <lineage>
        <taxon>Eukaryota</taxon>
        <taxon>Metazoa</taxon>
        <taxon>Ecdysozoa</taxon>
        <taxon>Arthropoda</taxon>
        <taxon>Chelicerata</taxon>
        <taxon>Arachnida</taxon>
        <taxon>Araneae</taxon>
        <taxon>Araneomorphae</taxon>
        <taxon>Entelegynae</taxon>
        <taxon>Araneoidea</taxon>
        <taxon>Araneidae</taxon>
        <taxon>Araneus</taxon>
    </lineage>
</organism>
<dbReference type="GO" id="GO:0006260">
    <property type="term" value="P:DNA replication"/>
    <property type="evidence" value="ECO:0007669"/>
    <property type="project" value="TreeGrafter"/>
</dbReference>
<comment type="caution">
    <text evidence="3">The sequence shown here is derived from an EMBL/GenBank/DDBJ whole genome shotgun (WGS) entry which is preliminary data.</text>
</comment>
<evidence type="ECO:0000313" key="2">
    <source>
        <dbReference type="EMBL" id="GBN98680.1"/>
    </source>
</evidence>
<accession>A0A4Y2TFY5</accession>
<dbReference type="GO" id="GO:0005657">
    <property type="term" value="C:replication fork"/>
    <property type="evidence" value="ECO:0007669"/>
    <property type="project" value="TreeGrafter"/>
</dbReference>